<evidence type="ECO:0000313" key="3">
    <source>
        <dbReference type="Proteomes" id="UP000799424"/>
    </source>
</evidence>
<accession>A0A6A6ZLP1</accession>
<dbReference type="PROSITE" id="PS50181">
    <property type="entry name" value="FBOX"/>
    <property type="match status" value="1"/>
</dbReference>
<evidence type="ECO:0000313" key="2">
    <source>
        <dbReference type="EMBL" id="KAF2822031.1"/>
    </source>
</evidence>
<dbReference type="Proteomes" id="UP000799424">
    <property type="component" value="Unassembled WGS sequence"/>
</dbReference>
<feature type="domain" description="F-box" evidence="1">
    <location>
        <begin position="2"/>
        <end position="48"/>
    </location>
</feature>
<dbReference type="AlphaFoldDB" id="A0A6A6ZLP1"/>
<reference evidence="2" key="1">
    <citation type="journal article" date="2020" name="Stud. Mycol.">
        <title>101 Dothideomycetes genomes: a test case for predicting lifestyles and emergence of pathogens.</title>
        <authorList>
            <person name="Haridas S."/>
            <person name="Albert R."/>
            <person name="Binder M."/>
            <person name="Bloem J."/>
            <person name="Labutti K."/>
            <person name="Salamov A."/>
            <person name="Andreopoulos B."/>
            <person name="Baker S."/>
            <person name="Barry K."/>
            <person name="Bills G."/>
            <person name="Bluhm B."/>
            <person name="Cannon C."/>
            <person name="Castanera R."/>
            <person name="Culley D."/>
            <person name="Daum C."/>
            <person name="Ezra D."/>
            <person name="Gonzalez J."/>
            <person name="Henrissat B."/>
            <person name="Kuo A."/>
            <person name="Liang C."/>
            <person name="Lipzen A."/>
            <person name="Lutzoni F."/>
            <person name="Magnuson J."/>
            <person name="Mondo S."/>
            <person name="Nolan M."/>
            <person name="Ohm R."/>
            <person name="Pangilinan J."/>
            <person name="Park H.-J."/>
            <person name="Ramirez L."/>
            <person name="Alfaro M."/>
            <person name="Sun H."/>
            <person name="Tritt A."/>
            <person name="Yoshinaga Y."/>
            <person name="Zwiers L.-H."/>
            <person name="Turgeon B."/>
            <person name="Goodwin S."/>
            <person name="Spatafora J."/>
            <person name="Crous P."/>
            <person name="Grigoriev I."/>
        </authorList>
    </citation>
    <scope>NUCLEOTIDE SEQUENCE</scope>
    <source>
        <strain evidence="2">CBS 113818</strain>
    </source>
</reference>
<sequence>MTRTLDQLPYDVLFYIASSLHLDDIIRLGQTCHHLRAVLDERTLHRCIVETFPHAEEAHLARTKLVTYKQALQAIYDRRNAMSNAYPFSARVLKQGNAFLYRQGVICVQAGEMVHVSAVRAPFNAVELDLAIIIRPIMQSIFDSLGAFRCSMLYYGDEILSILVEADCRPNVGHIFAISTAREPPNSRRVIRVVPTTSISKLFVRHTSQYLYYGTHTGMGDDGHHKWEIFGAYLDEQPLSPATKRPLLLEDFHGTDIGSTVAFEIYNDYFYAVSNQGTFEVEEVDWTSFYHCVRFPLKNPALTSMETDERVYRRQHAQGPIHDSWTDLSLQASERTNEVMIIESRREWAQASSRQSRTFYTSRFQVRPHRSSRESSLSEEPTEALPLPENDLFVDLLDSTNKPNWMPTPPQYSWSRHPEFGRSETSPRSFILARTKFRAYSHACTSFLDIVEDERCCNEPSKPPCLRLRVGSQHEASLNFPPLNRKGKGRANELEPQFEDHVKYAQPPIRMWPPPASKCPCSKRLHAIINPPLASGPSHARSVTGVLDERTLVFMVKPGRSYGASDDTTLGSIVVIDFTRPWKTPDSTPSSRPPLVRYDSKMDLDGEEVADDYEASSWQWTPGQKSRCHTGTCR</sequence>
<proteinExistence type="predicted"/>
<dbReference type="EMBL" id="MU006235">
    <property type="protein sequence ID" value="KAF2822031.1"/>
    <property type="molecule type" value="Genomic_DNA"/>
</dbReference>
<dbReference type="SUPFAM" id="SSF81383">
    <property type="entry name" value="F-box domain"/>
    <property type="match status" value="1"/>
</dbReference>
<dbReference type="InterPro" id="IPR001810">
    <property type="entry name" value="F-box_dom"/>
</dbReference>
<organism evidence="2 3">
    <name type="scientific">Ophiobolus disseminans</name>
    <dbReference type="NCBI Taxonomy" id="1469910"/>
    <lineage>
        <taxon>Eukaryota</taxon>
        <taxon>Fungi</taxon>
        <taxon>Dikarya</taxon>
        <taxon>Ascomycota</taxon>
        <taxon>Pezizomycotina</taxon>
        <taxon>Dothideomycetes</taxon>
        <taxon>Pleosporomycetidae</taxon>
        <taxon>Pleosporales</taxon>
        <taxon>Pleosporineae</taxon>
        <taxon>Phaeosphaeriaceae</taxon>
        <taxon>Ophiobolus</taxon>
    </lineage>
</organism>
<dbReference type="InterPro" id="IPR036047">
    <property type="entry name" value="F-box-like_dom_sf"/>
</dbReference>
<dbReference type="OrthoDB" id="5359231at2759"/>
<name>A0A6A6ZLP1_9PLEO</name>
<gene>
    <name evidence="2" type="ORF">CC86DRAFT_425604</name>
</gene>
<dbReference type="Gene3D" id="1.20.1280.50">
    <property type="match status" value="1"/>
</dbReference>
<keyword evidence="3" id="KW-1185">Reference proteome</keyword>
<protein>
    <recommendedName>
        <fullName evidence="1">F-box domain-containing protein</fullName>
    </recommendedName>
</protein>
<dbReference type="Pfam" id="PF12937">
    <property type="entry name" value="F-box-like"/>
    <property type="match status" value="1"/>
</dbReference>
<evidence type="ECO:0000259" key="1">
    <source>
        <dbReference type="PROSITE" id="PS50181"/>
    </source>
</evidence>